<dbReference type="HOGENOM" id="CLU_976052_0_0_3"/>
<protein>
    <recommendedName>
        <fullName evidence="3">Rho termination factor N-terminal domain-containing protein</fullName>
    </recommendedName>
</protein>
<evidence type="ECO:0000313" key="2">
    <source>
        <dbReference type="Proteomes" id="UP000010367"/>
    </source>
</evidence>
<accession>K9TGU4</accession>
<reference evidence="1 2" key="1">
    <citation type="submission" date="2012-06" db="EMBL/GenBank/DDBJ databases">
        <title>Finished chromosome of genome of Oscillatoria acuminata PCC 6304.</title>
        <authorList>
            <consortium name="US DOE Joint Genome Institute"/>
            <person name="Gugger M."/>
            <person name="Coursin T."/>
            <person name="Rippka R."/>
            <person name="Tandeau De Marsac N."/>
            <person name="Huntemann M."/>
            <person name="Wei C.-L."/>
            <person name="Han J."/>
            <person name="Detter J.C."/>
            <person name="Han C."/>
            <person name="Tapia R."/>
            <person name="Davenport K."/>
            <person name="Daligault H."/>
            <person name="Erkkila T."/>
            <person name="Gu W."/>
            <person name="Munk A.C.C."/>
            <person name="Teshima H."/>
            <person name="Xu Y."/>
            <person name="Chain P."/>
            <person name="Chen A."/>
            <person name="Krypides N."/>
            <person name="Mavromatis K."/>
            <person name="Markowitz V."/>
            <person name="Szeto E."/>
            <person name="Ivanova N."/>
            <person name="Mikhailova N."/>
            <person name="Ovchinnikova G."/>
            <person name="Pagani I."/>
            <person name="Pati A."/>
            <person name="Goodwin L."/>
            <person name="Peters L."/>
            <person name="Pitluck S."/>
            <person name="Woyke T."/>
            <person name="Kerfeld C."/>
        </authorList>
    </citation>
    <scope>NUCLEOTIDE SEQUENCE [LARGE SCALE GENOMIC DNA]</scope>
    <source>
        <strain evidence="1 2">PCC 6304</strain>
    </source>
</reference>
<dbReference type="STRING" id="56110.Oscil6304_1534"/>
<dbReference type="Proteomes" id="UP000010367">
    <property type="component" value="Chromosome"/>
</dbReference>
<evidence type="ECO:0000313" key="1">
    <source>
        <dbReference type="EMBL" id="AFY81239.1"/>
    </source>
</evidence>
<dbReference type="AlphaFoldDB" id="K9TGU4"/>
<name>K9TGU4_9CYAN</name>
<dbReference type="EMBL" id="CP003607">
    <property type="protein sequence ID" value="AFY81239.1"/>
    <property type="molecule type" value="Genomic_DNA"/>
</dbReference>
<gene>
    <name evidence="1" type="ORF">Oscil6304_1534</name>
</gene>
<dbReference type="InParanoid" id="K9TGU4"/>
<proteinExistence type="predicted"/>
<dbReference type="RefSeq" id="WP_015147886.1">
    <property type="nucleotide sequence ID" value="NC_019693.1"/>
</dbReference>
<organism evidence="1 2">
    <name type="scientific">Oscillatoria acuminata PCC 6304</name>
    <dbReference type="NCBI Taxonomy" id="56110"/>
    <lineage>
        <taxon>Bacteria</taxon>
        <taxon>Bacillati</taxon>
        <taxon>Cyanobacteriota</taxon>
        <taxon>Cyanophyceae</taxon>
        <taxon>Oscillatoriophycideae</taxon>
        <taxon>Oscillatoriales</taxon>
        <taxon>Oscillatoriaceae</taxon>
        <taxon>Oscillatoria</taxon>
    </lineage>
</organism>
<sequence>MSIYVRPDLEGMTVAAIREFCREHKIKGYSRYSRKASLIEFVETAMLEKFLEEDLLEGPTEELEGDRAEESFEAIGTSEYVPCPFCESAKAAGKFCDWCDGTGMALSPFTTQGEPQCDSNPEVEGMFHLESEVSERQCDRNPEVEGMFHLESEVSEPQCDRNPEVEGMFHLEEQVSEPQCDRNPEAEKFFRLEEQVSEPQCDCNPEVEGMFHLEEQVSEPQCDRNSQLAPPEPEIKRRLGESGKSLSVFKNRVESRCSCRVGYGVLITCGCQRAITMAGGRRDGI</sequence>
<evidence type="ECO:0008006" key="3">
    <source>
        <dbReference type="Google" id="ProtNLM"/>
    </source>
</evidence>
<keyword evidence="2" id="KW-1185">Reference proteome</keyword>
<dbReference type="KEGG" id="oac:Oscil6304_1534"/>